<dbReference type="Proteomes" id="UP000238479">
    <property type="component" value="Chromosome 4"/>
</dbReference>
<accession>A0A2P6R0Z8</accession>
<feature type="compositionally biased region" description="Polar residues" evidence="1">
    <location>
        <begin position="583"/>
        <end position="602"/>
    </location>
</feature>
<feature type="region of interest" description="Disordered" evidence="1">
    <location>
        <begin position="1134"/>
        <end position="1157"/>
    </location>
</feature>
<feature type="compositionally biased region" description="Basic and acidic residues" evidence="1">
    <location>
        <begin position="1051"/>
        <end position="1062"/>
    </location>
</feature>
<feature type="compositionally biased region" description="Basic and acidic residues" evidence="1">
    <location>
        <begin position="246"/>
        <end position="258"/>
    </location>
</feature>
<gene>
    <name evidence="2" type="ORF">RchiOBHm_Chr4g0432241</name>
</gene>
<feature type="region of interest" description="Disordered" evidence="1">
    <location>
        <begin position="298"/>
        <end position="323"/>
    </location>
</feature>
<feature type="region of interest" description="Disordered" evidence="1">
    <location>
        <begin position="457"/>
        <end position="492"/>
    </location>
</feature>
<dbReference type="EMBL" id="PDCK01000042">
    <property type="protein sequence ID" value="PRQ40086.1"/>
    <property type="molecule type" value="Genomic_DNA"/>
</dbReference>
<feature type="compositionally biased region" description="Basic and acidic residues" evidence="1">
    <location>
        <begin position="995"/>
        <end position="1006"/>
    </location>
</feature>
<comment type="caution">
    <text evidence="2">The sequence shown here is derived from an EMBL/GenBank/DDBJ whole genome shotgun (WGS) entry which is preliminary data.</text>
</comment>
<feature type="compositionally biased region" description="Polar residues" evidence="1">
    <location>
        <begin position="946"/>
        <end position="960"/>
    </location>
</feature>
<feature type="compositionally biased region" description="Basic and acidic residues" evidence="1">
    <location>
        <begin position="651"/>
        <end position="672"/>
    </location>
</feature>
<evidence type="ECO:0000313" key="3">
    <source>
        <dbReference type="Proteomes" id="UP000238479"/>
    </source>
</evidence>
<feature type="compositionally biased region" description="Polar residues" evidence="1">
    <location>
        <begin position="890"/>
        <end position="900"/>
    </location>
</feature>
<feature type="compositionally biased region" description="Basic and acidic residues" evidence="1">
    <location>
        <begin position="679"/>
        <end position="702"/>
    </location>
</feature>
<feature type="compositionally biased region" description="Basic and acidic residues" evidence="1">
    <location>
        <begin position="863"/>
        <end position="878"/>
    </location>
</feature>
<feature type="compositionally biased region" description="Basic and acidic residues" evidence="1">
    <location>
        <begin position="210"/>
        <end position="223"/>
    </location>
</feature>
<evidence type="ECO:0000313" key="2">
    <source>
        <dbReference type="EMBL" id="PRQ40086.1"/>
    </source>
</evidence>
<feature type="compositionally biased region" description="Basic residues" evidence="1">
    <location>
        <begin position="622"/>
        <end position="631"/>
    </location>
</feature>
<feature type="region of interest" description="Disordered" evidence="1">
    <location>
        <begin position="172"/>
        <end position="268"/>
    </location>
</feature>
<proteinExistence type="predicted"/>
<dbReference type="AlphaFoldDB" id="A0A2P6R0Z8"/>
<dbReference type="CDD" id="cd17039">
    <property type="entry name" value="Ubl_ubiquitin_like"/>
    <property type="match status" value="1"/>
</dbReference>
<reference evidence="2 3" key="1">
    <citation type="journal article" date="2018" name="Nat. Genet.">
        <title>The Rosa genome provides new insights in the design of modern roses.</title>
        <authorList>
            <person name="Bendahmane M."/>
        </authorList>
    </citation>
    <scope>NUCLEOTIDE SEQUENCE [LARGE SCALE GENOMIC DNA]</scope>
    <source>
        <strain evidence="3">cv. Old Blush</strain>
    </source>
</reference>
<feature type="compositionally biased region" description="Basic residues" evidence="1">
    <location>
        <begin position="466"/>
        <end position="476"/>
    </location>
</feature>
<feature type="compositionally biased region" description="Basic and acidic residues" evidence="1">
    <location>
        <begin position="312"/>
        <end position="323"/>
    </location>
</feature>
<keyword evidence="3" id="KW-1185">Reference proteome</keyword>
<dbReference type="OMA" id="KDPTMGD"/>
<feature type="compositionally biased region" description="Polar residues" evidence="1">
    <location>
        <begin position="1088"/>
        <end position="1106"/>
    </location>
</feature>
<protein>
    <submittedName>
        <fullName evidence="2">Uncharacterized protein</fullName>
    </submittedName>
</protein>
<feature type="compositionally biased region" description="Basic and acidic residues" evidence="1">
    <location>
        <begin position="172"/>
        <end position="182"/>
    </location>
</feature>
<sequence length="1157" mass="125396">MDKNPSSASDDVTVFLDTSLDTHLAITVSGNDTVSDLKRKLENEHPLSFEEIKIRALKVDRRGTLYHLSDSMRVKCAVSGVDRECFLFADASIIEKRGEIQHGSHNFGSGICDNPLVSGADRPFNVLSKRLFSVDDSVPLLLEGKKNNIVDQNGSVDSGRETLKDLEMGIKHSDDDHCKTSFDETINGLEPKTQADRSLSSEGFRVPTAQEHREDTSKKEISEAKSSASLGKASPSSKNRQQNAKQKSEETAHLKENDTPVYGFNEEQSRIDIVPPEDSLGNEGGDVPCDTVVVNRTTTEEPRRASASNMDNRSDSGLHRNNDTYKETEVSGKHTDIRLDTFMHCNTAVEDASQSQTVSKKKRKFENITDLEDSLKENNVLICESTKEASQQDASQSWTASKKRRKFEKVTDLEDLIKENNVLICDSNKEASQPEITSELSAGKTASTTLDGSLAETTDLLTNSSRGKKNKKKKKASNPLRQVVGAAPCGNSDMEERSMVASAGINNKNSSGEDVAPISSLGPKEDNCALIRELQENRKAPSLLDFNKATEEKPEGHPPLVVKAPSENGTSSAERVQEKREPSQTNDSEAMLSESQSKTDGNNAKLIVTSELLDTNEPVTPSKKKRKKRKTKDSIGAEHIVDSQCDISLAEPHEAVHAVHGEQDSDKAKNEESNFSQKNGKDISEKDTKSCHLVMEADKCDGNEVETSQQVGKTPANAESTKKKSKRKHDAMTKDLQKLEAEEKSASHQDPTLTTDIRTEAVASKRKKSKLAKTTLIDQSNAKCLESGSEHGVQIGSLHACSNFMSESTKLPSQAQEHIAGMSLKPNLSGNHEEVSCEGEEINFHKYMVPSQSKNEVVASGEVHTEEVTKSKKVDNKQKPKKNRKAVDSSGCSWDLQSPLKSHDNQGIGEKSEASKSSSMQPQGSISNVDGVVPQPEEIVPKKVSKTGTKAQSSDASGKINSIPKVAGKRSLANGSGANSITEKKNEAVAISSSKTEKSNNKDQKKPVKKHQSGVSQNVVGSGKASGNDDGEVLNSSKGKTSSATPLAPEYRNKSSEGKDGFVDSGASTTSSDYSLSSESDYSDGESNAGSCASSGKKNTGRSGYSSIKGKPARRLKNDEIFLNSSVYKKAKLAASQSQLEEDNQAPEFVPDSQPAF</sequence>
<feature type="compositionally biased region" description="Polar residues" evidence="1">
    <location>
        <begin position="1034"/>
        <end position="1045"/>
    </location>
</feature>
<feature type="region of interest" description="Disordered" evidence="1">
    <location>
        <begin position="550"/>
        <end position="733"/>
    </location>
</feature>
<feature type="compositionally biased region" description="Low complexity" evidence="1">
    <location>
        <begin position="224"/>
        <end position="238"/>
    </location>
</feature>
<organism evidence="2 3">
    <name type="scientific">Rosa chinensis</name>
    <name type="common">China rose</name>
    <dbReference type="NCBI Taxonomy" id="74649"/>
    <lineage>
        <taxon>Eukaryota</taxon>
        <taxon>Viridiplantae</taxon>
        <taxon>Streptophyta</taxon>
        <taxon>Embryophyta</taxon>
        <taxon>Tracheophyta</taxon>
        <taxon>Spermatophyta</taxon>
        <taxon>Magnoliopsida</taxon>
        <taxon>eudicotyledons</taxon>
        <taxon>Gunneridae</taxon>
        <taxon>Pentapetalae</taxon>
        <taxon>rosids</taxon>
        <taxon>fabids</taxon>
        <taxon>Rosales</taxon>
        <taxon>Rosaceae</taxon>
        <taxon>Rosoideae</taxon>
        <taxon>Rosoideae incertae sedis</taxon>
        <taxon>Rosa</taxon>
    </lineage>
</organism>
<name>A0A2P6R0Z8_ROSCH</name>
<dbReference type="Gramene" id="PRQ40086">
    <property type="protein sequence ID" value="PRQ40086"/>
    <property type="gene ID" value="RchiOBHm_Chr4g0432241"/>
</dbReference>
<feature type="compositionally biased region" description="Basic and acidic residues" evidence="1">
    <location>
        <begin position="632"/>
        <end position="641"/>
    </location>
</feature>
<feature type="compositionally biased region" description="Low complexity" evidence="1">
    <location>
        <begin position="1064"/>
        <end position="1080"/>
    </location>
</feature>
<feature type="compositionally biased region" description="Polar residues" evidence="1">
    <location>
        <begin position="915"/>
        <end position="928"/>
    </location>
</feature>
<feature type="region of interest" description="Disordered" evidence="1">
    <location>
        <begin position="855"/>
        <end position="1116"/>
    </location>
</feature>
<evidence type="ECO:0000256" key="1">
    <source>
        <dbReference type="SAM" id="MobiDB-lite"/>
    </source>
</evidence>